<reference evidence="1 2" key="1">
    <citation type="submission" date="2017-10" db="EMBL/GenBank/DDBJ databases">
        <title>A novel species of cold-tolerant Malassezia isolated from bats.</title>
        <authorList>
            <person name="Lorch J.M."/>
            <person name="Palmer J.M."/>
            <person name="Vanderwolf K.J."/>
            <person name="Schmidt K.Z."/>
            <person name="Verant M.L."/>
            <person name="Weller T.J."/>
            <person name="Blehert D.S."/>
        </authorList>
    </citation>
    <scope>NUCLEOTIDE SEQUENCE [LARGE SCALE GENOMIC DNA]</scope>
    <source>
        <strain evidence="1 2">NWHC:44797-103</strain>
    </source>
</reference>
<keyword evidence="2" id="KW-1185">Reference proteome</keyword>
<gene>
    <name evidence="1" type="ORF">MVES_002254</name>
</gene>
<organism evidence="1 2">
    <name type="scientific">Malassezia vespertilionis</name>
    <dbReference type="NCBI Taxonomy" id="2020962"/>
    <lineage>
        <taxon>Eukaryota</taxon>
        <taxon>Fungi</taxon>
        <taxon>Dikarya</taxon>
        <taxon>Basidiomycota</taxon>
        <taxon>Ustilaginomycotina</taxon>
        <taxon>Malasseziomycetes</taxon>
        <taxon>Malasseziales</taxon>
        <taxon>Malasseziaceae</taxon>
        <taxon>Malassezia</taxon>
    </lineage>
</organism>
<protein>
    <recommendedName>
        <fullName evidence="3">Aminodeoxychorismate lyase</fullName>
    </recommendedName>
</protein>
<dbReference type="GO" id="GO:0003824">
    <property type="term" value="F:catalytic activity"/>
    <property type="evidence" value="ECO:0007669"/>
    <property type="project" value="InterPro"/>
</dbReference>
<evidence type="ECO:0008006" key="3">
    <source>
        <dbReference type="Google" id="ProtNLM"/>
    </source>
</evidence>
<dbReference type="Proteomes" id="UP000232875">
    <property type="component" value="Unassembled WGS sequence"/>
</dbReference>
<dbReference type="AlphaFoldDB" id="A0A2N1JBJ7"/>
<dbReference type="OrthoDB" id="28737at2759"/>
<evidence type="ECO:0000313" key="1">
    <source>
        <dbReference type="EMBL" id="PKI83918.1"/>
    </source>
</evidence>
<evidence type="ECO:0000313" key="2">
    <source>
        <dbReference type="Proteomes" id="UP000232875"/>
    </source>
</evidence>
<dbReference type="Gene3D" id="3.20.10.10">
    <property type="entry name" value="D-amino Acid Aminotransferase, subunit A, domain 2"/>
    <property type="match status" value="1"/>
</dbReference>
<dbReference type="InterPro" id="IPR036038">
    <property type="entry name" value="Aminotransferase-like"/>
</dbReference>
<proteinExistence type="predicted"/>
<dbReference type="InterPro" id="IPR043132">
    <property type="entry name" value="BCAT-like_C"/>
</dbReference>
<dbReference type="SUPFAM" id="SSF56752">
    <property type="entry name" value="D-aminoacid aminotransferase-like PLP-dependent enzymes"/>
    <property type="match status" value="1"/>
</dbReference>
<sequence>MVGAPAEVFTSVRCLRDASPHGFYGAEELIPDWVAERMSSAPQACGAVSQHPLAAHVPLWPMHVQRIVDGVHLLARLYPDVWGKHVWDEASVLASDAVAQLLDKLRQMQSSDTEQVRASLRIASNGETRVVLGNMAPASSEIYPVRLDTQPTLVDTPYVYVKTDQRSLYDEARARVHGNLGAPGASSSSCFDVLMWHEEAHACVVTESSIANVILEIPGAHGQLYTPTCTALLPGLLLQELCARGAVTQREITVDALHEALRSGARLWLCNAVRGMFQVALV</sequence>
<dbReference type="InterPro" id="IPR001544">
    <property type="entry name" value="Aminotrans_IV"/>
</dbReference>
<accession>A0A2N1JBJ7</accession>
<dbReference type="Pfam" id="PF01063">
    <property type="entry name" value="Aminotran_4"/>
    <property type="match status" value="1"/>
</dbReference>
<dbReference type="EMBL" id="KZ454990">
    <property type="protein sequence ID" value="PKI83918.1"/>
    <property type="molecule type" value="Genomic_DNA"/>
</dbReference>
<name>A0A2N1JBJ7_9BASI</name>